<keyword evidence="3" id="KW-0804">Transcription</keyword>
<dbReference type="AlphaFoldDB" id="A0A919KP10"/>
<dbReference type="Proteomes" id="UP000617734">
    <property type="component" value="Unassembled WGS sequence"/>
</dbReference>
<dbReference type="GeneID" id="95352600"/>
<evidence type="ECO:0000256" key="2">
    <source>
        <dbReference type="ARBA" id="ARBA00023125"/>
    </source>
</evidence>
<comment type="caution">
    <text evidence="6">The sequence shown here is derived from an EMBL/GenBank/DDBJ whole genome shotgun (WGS) entry which is preliminary data.</text>
</comment>
<dbReference type="GO" id="GO:0003677">
    <property type="term" value="F:DNA binding"/>
    <property type="evidence" value="ECO:0007669"/>
    <property type="project" value="UniProtKB-KW"/>
</dbReference>
<evidence type="ECO:0000259" key="5">
    <source>
        <dbReference type="PROSITE" id="PS51118"/>
    </source>
</evidence>
<dbReference type="SUPFAM" id="SSF46785">
    <property type="entry name" value="Winged helix' DNA-binding domain"/>
    <property type="match status" value="1"/>
</dbReference>
<evidence type="ECO:0000256" key="4">
    <source>
        <dbReference type="SAM" id="MobiDB-lite"/>
    </source>
</evidence>
<dbReference type="CDD" id="cd00090">
    <property type="entry name" value="HTH_ARSR"/>
    <property type="match status" value="1"/>
</dbReference>
<dbReference type="EMBL" id="BNBO01000008">
    <property type="protein sequence ID" value="GHH66851.1"/>
    <property type="molecule type" value="Genomic_DNA"/>
</dbReference>
<gene>
    <name evidence="6" type="ORF">GCM10018781_21270</name>
</gene>
<feature type="region of interest" description="Disordered" evidence="4">
    <location>
        <begin position="1"/>
        <end position="52"/>
    </location>
</feature>
<proteinExistence type="predicted"/>
<reference evidence="6" key="1">
    <citation type="journal article" date="2014" name="Int. J. Syst. Evol. Microbiol.">
        <title>Complete genome sequence of Corynebacterium casei LMG S-19264T (=DSM 44701T), isolated from a smear-ripened cheese.</title>
        <authorList>
            <consortium name="US DOE Joint Genome Institute (JGI-PGF)"/>
            <person name="Walter F."/>
            <person name="Albersmeier A."/>
            <person name="Kalinowski J."/>
            <person name="Ruckert C."/>
        </authorList>
    </citation>
    <scope>NUCLEOTIDE SEQUENCE</scope>
    <source>
        <strain evidence="6">JCM 4646</strain>
    </source>
</reference>
<dbReference type="InterPro" id="IPR036390">
    <property type="entry name" value="WH_DNA-bd_sf"/>
</dbReference>
<dbReference type="Gene3D" id="1.10.10.10">
    <property type="entry name" value="Winged helix-like DNA-binding domain superfamily/Winged helix DNA-binding domain"/>
    <property type="match status" value="1"/>
</dbReference>
<keyword evidence="7" id="KW-1185">Reference proteome</keyword>
<protein>
    <recommendedName>
        <fullName evidence="5">HTH hxlR-type domain-containing protein</fullName>
    </recommendedName>
</protein>
<name>A0A919KP10_9ACTN</name>
<keyword evidence="1" id="KW-0805">Transcription regulation</keyword>
<feature type="region of interest" description="Disordered" evidence="4">
    <location>
        <begin position="166"/>
        <end position="197"/>
    </location>
</feature>
<evidence type="ECO:0000256" key="1">
    <source>
        <dbReference type="ARBA" id="ARBA00023015"/>
    </source>
</evidence>
<reference evidence="6" key="2">
    <citation type="submission" date="2020-09" db="EMBL/GenBank/DDBJ databases">
        <authorList>
            <person name="Sun Q."/>
            <person name="Ohkuma M."/>
        </authorList>
    </citation>
    <scope>NUCLEOTIDE SEQUENCE</scope>
    <source>
        <strain evidence="6">JCM 4646</strain>
    </source>
</reference>
<accession>A0A919KP10</accession>
<dbReference type="InterPro" id="IPR011991">
    <property type="entry name" value="ArsR-like_HTH"/>
</dbReference>
<dbReference type="InterPro" id="IPR002577">
    <property type="entry name" value="HTH_HxlR"/>
</dbReference>
<keyword evidence="2" id="KW-0238">DNA-binding</keyword>
<dbReference type="PANTHER" id="PTHR33204">
    <property type="entry name" value="TRANSCRIPTIONAL REGULATOR, MARR FAMILY"/>
    <property type="match status" value="1"/>
</dbReference>
<organism evidence="6 7">
    <name type="scientific">Kitasatospora indigofera</name>
    <dbReference type="NCBI Taxonomy" id="67307"/>
    <lineage>
        <taxon>Bacteria</taxon>
        <taxon>Bacillati</taxon>
        <taxon>Actinomycetota</taxon>
        <taxon>Actinomycetes</taxon>
        <taxon>Kitasatosporales</taxon>
        <taxon>Streptomycetaceae</taxon>
        <taxon>Kitasatospora</taxon>
    </lineage>
</organism>
<evidence type="ECO:0000313" key="6">
    <source>
        <dbReference type="EMBL" id="GHH66851.1"/>
    </source>
</evidence>
<sequence length="197" mass="21503">MTIQERTPAPARPGRTQEAAPARPPLPAQGRTDADTDADTDAGAAGRGQGEEQELDVFGRFCPSRGMFAELADKWSLLILMSLGKLGEQRFSELQRAVGGVSRKMLTQSLRTLERHGLISRTVHPQTPPRVVYGLLPRGRELADLVAPLGRWTELNTPAMLAAREDFDTTHDDTHDPVSDPASDDAHDPADHPRRTG</sequence>
<evidence type="ECO:0000313" key="7">
    <source>
        <dbReference type="Proteomes" id="UP000617734"/>
    </source>
</evidence>
<dbReference type="RefSeq" id="WP_229927333.1">
    <property type="nucleotide sequence ID" value="NZ_BNBO01000008.1"/>
</dbReference>
<dbReference type="InterPro" id="IPR036388">
    <property type="entry name" value="WH-like_DNA-bd_sf"/>
</dbReference>
<dbReference type="PROSITE" id="PS51118">
    <property type="entry name" value="HTH_HXLR"/>
    <property type="match status" value="1"/>
</dbReference>
<feature type="domain" description="HTH hxlR-type" evidence="5">
    <location>
        <begin position="62"/>
        <end position="161"/>
    </location>
</feature>
<dbReference type="Pfam" id="PF01638">
    <property type="entry name" value="HxlR"/>
    <property type="match status" value="1"/>
</dbReference>
<dbReference type="PANTHER" id="PTHR33204:SF37">
    <property type="entry name" value="HTH-TYPE TRANSCRIPTIONAL REGULATOR YODB"/>
    <property type="match status" value="1"/>
</dbReference>
<evidence type="ECO:0000256" key="3">
    <source>
        <dbReference type="ARBA" id="ARBA00023163"/>
    </source>
</evidence>